<evidence type="ECO:0000313" key="3">
    <source>
        <dbReference type="EMBL" id="SMG23777.1"/>
    </source>
</evidence>
<accession>A0A1X7J874</accession>
<protein>
    <submittedName>
        <fullName evidence="3">Helix-turn-helix domain-containing protein</fullName>
    </submittedName>
</protein>
<organism evidence="3 4">
    <name type="scientific">Agreia pratensis</name>
    <dbReference type="NCBI Taxonomy" id="150121"/>
    <lineage>
        <taxon>Bacteria</taxon>
        <taxon>Bacillati</taxon>
        <taxon>Actinomycetota</taxon>
        <taxon>Actinomycetes</taxon>
        <taxon>Micrococcales</taxon>
        <taxon>Microbacteriaceae</taxon>
        <taxon>Agreia</taxon>
    </lineage>
</organism>
<dbReference type="Gene3D" id="3.30.450.180">
    <property type="match status" value="1"/>
</dbReference>
<proteinExistence type="predicted"/>
<dbReference type="InterPro" id="IPR010982">
    <property type="entry name" value="Lambda_DNA-bd_dom_sf"/>
</dbReference>
<feature type="compositionally biased region" description="Acidic residues" evidence="1">
    <location>
        <begin position="284"/>
        <end position="297"/>
    </location>
</feature>
<feature type="domain" description="HTH cro/C1-type" evidence="2">
    <location>
        <begin position="43"/>
        <end position="94"/>
    </location>
</feature>
<dbReference type="EMBL" id="FXAY01000002">
    <property type="protein sequence ID" value="SMG23777.1"/>
    <property type="molecule type" value="Genomic_DNA"/>
</dbReference>
<dbReference type="InterPro" id="IPR001387">
    <property type="entry name" value="Cro/C1-type_HTH"/>
</dbReference>
<evidence type="ECO:0000256" key="1">
    <source>
        <dbReference type="SAM" id="MobiDB-lite"/>
    </source>
</evidence>
<dbReference type="InterPro" id="IPR041413">
    <property type="entry name" value="MLTR_LBD"/>
</dbReference>
<gene>
    <name evidence="3" type="ORF">SAMN06296010_1122</name>
</gene>
<feature type="region of interest" description="Disordered" evidence="1">
    <location>
        <begin position="283"/>
        <end position="308"/>
    </location>
</feature>
<dbReference type="PANTHER" id="PTHR35010:SF2">
    <property type="entry name" value="BLL4672 PROTEIN"/>
    <property type="match status" value="1"/>
</dbReference>
<dbReference type="Gene3D" id="1.10.260.40">
    <property type="entry name" value="lambda repressor-like DNA-binding domains"/>
    <property type="match status" value="1"/>
</dbReference>
<dbReference type="AlphaFoldDB" id="A0A1X7J874"/>
<dbReference type="Pfam" id="PF17765">
    <property type="entry name" value="MLTR_LBD"/>
    <property type="match status" value="1"/>
</dbReference>
<evidence type="ECO:0000259" key="2">
    <source>
        <dbReference type="PROSITE" id="PS50943"/>
    </source>
</evidence>
<dbReference type="SMART" id="SM00530">
    <property type="entry name" value="HTH_XRE"/>
    <property type="match status" value="1"/>
</dbReference>
<dbReference type="STRING" id="150121.SAMN06296010_1122"/>
<dbReference type="SUPFAM" id="SSF47413">
    <property type="entry name" value="lambda repressor-like DNA-binding domains"/>
    <property type="match status" value="1"/>
</dbReference>
<dbReference type="GO" id="GO:0003677">
    <property type="term" value="F:DNA binding"/>
    <property type="evidence" value="ECO:0007669"/>
    <property type="project" value="InterPro"/>
</dbReference>
<sequence length="308" mass="34486">MTTPEFFYAGVMTAKQVVLAEYLRARRAALKPEDVGYPPDPQRRVRGLRREEVAERAGISLEYYVRLEQGQNHRVSEQVLEALARALDLDDSGRSYLYRLALPSPSDARPQTPHHEVGELLRTLLDQWAGTAAVIFDRNQDIIFVNTLAAALSPGYAVPGNNYVVIMFSTPVENRTNERWRDTARDTVAALRFHADCDDPRLQQIVDQLMPDADFRELWLAHEARPFSSGLAPNFVEGYGWVELPFQVLDVPGGLFMNVIVCEPDSPAGFAIEHLLARLRAPDDTNELDEPQTEEIAEASTEPSAAAK</sequence>
<dbReference type="CDD" id="cd00093">
    <property type="entry name" value="HTH_XRE"/>
    <property type="match status" value="1"/>
</dbReference>
<dbReference type="Proteomes" id="UP000193244">
    <property type="component" value="Unassembled WGS sequence"/>
</dbReference>
<keyword evidence="4" id="KW-1185">Reference proteome</keyword>
<reference evidence="4" key="1">
    <citation type="submission" date="2017-04" db="EMBL/GenBank/DDBJ databases">
        <authorList>
            <person name="Varghese N."/>
            <person name="Submissions S."/>
        </authorList>
    </citation>
    <scope>NUCLEOTIDE SEQUENCE [LARGE SCALE GENOMIC DNA]</scope>
    <source>
        <strain evidence="4">VKM Ac-2510</strain>
    </source>
</reference>
<name>A0A1X7J874_9MICO</name>
<dbReference type="PANTHER" id="PTHR35010">
    <property type="entry name" value="BLL4672 PROTEIN-RELATED"/>
    <property type="match status" value="1"/>
</dbReference>
<dbReference type="RefSeq" id="WP_176223271.1">
    <property type="nucleotide sequence ID" value="NZ_FXAY01000002.1"/>
</dbReference>
<dbReference type="Pfam" id="PF13560">
    <property type="entry name" value="HTH_31"/>
    <property type="match status" value="1"/>
</dbReference>
<evidence type="ECO:0000313" key="4">
    <source>
        <dbReference type="Proteomes" id="UP000193244"/>
    </source>
</evidence>
<dbReference type="PROSITE" id="PS50943">
    <property type="entry name" value="HTH_CROC1"/>
    <property type="match status" value="1"/>
</dbReference>